<dbReference type="GO" id="GO:0003964">
    <property type="term" value="F:RNA-directed DNA polymerase activity"/>
    <property type="evidence" value="ECO:0007669"/>
    <property type="project" value="UniProtKB-KW"/>
</dbReference>
<protein>
    <submittedName>
        <fullName evidence="2">RNA-directed DNA polymerase, eukaryota, reverse transcriptase zinc-binding domain protein</fullName>
    </submittedName>
</protein>
<accession>A0ABQ5IQ10</accession>
<keyword evidence="3" id="KW-1185">Reference proteome</keyword>
<feature type="domain" description="Reverse transcriptase zinc-binding" evidence="1">
    <location>
        <begin position="232"/>
        <end position="316"/>
    </location>
</feature>
<proteinExistence type="predicted"/>
<gene>
    <name evidence="2" type="ORF">Tco_1112690</name>
</gene>
<organism evidence="2 3">
    <name type="scientific">Tanacetum coccineum</name>
    <dbReference type="NCBI Taxonomy" id="301880"/>
    <lineage>
        <taxon>Eukaryota</taxon>
        <taxon>Viridiplantae</taxon>
        <taxon>Streptophyta</taxon>
        <taxon>Embryophyta</taxon>
        <taxon>Tracheophyta</taxon>
        <taxon>Spermatophyta</taxon>
        <taxon>Magnoliopsida</taxon>
        <taxon>eudicotyledons</taxon>
        <taxon>Gunneridae</taxon>
        <taxon>Pentapetalae</taxon>
        <taxon>asterids</taxon>
        <taxon>campanulids</taxon>
        <taxon>Asterales</taxon>
        <taxon>Asteraceae</taxon>
        <taxon>Asteroideae</taxon>
        <taxon>Anthemideae</taxon>
        <taxon>Anthemidinae</taxon>
        <taxon>Tanacetum</taxon>
    </lineage>
</organism>
<reference evidence="2" key="1">
    <citation type="journal article" date="2022" name="Int. J. Mol. Sci.">
        <title>Draft Genome of Tanacetum Coccineum: Genomic Comparison of Closely Related Tanacetum-Family Plants.</title>
        <authorList>
            <person name="Yamashiro T."/>
            <person name="Shiraishi A."/>
            <person name="Nakayama K."/>
            <person name="Satake H."/>
        </authorList>
    </citation>
    <scope>NUCLEOTIDE SEQUENCE</scope>
</reference>
<evidence type="ECO:0000313" key="2">
    <source>
        <dbReference type="EMBL" id="GJU02352.1"/>
    </source>
</evidence>
<keyword evidence="2" id="KW-0808">Transferase</keyword>
<comment type="caution">
    <text evidence="2">The sequence shown here is derived from an EMBL/GenBank/DDBJ whole genome shotgun (WGS) entry which is preliminary data.</text>
</comment>
<dbReference type="InterPro" id="IPR026960">
    <property type="entry name" value="RVT-Znf"/>
</dbReference>
<dbReference type="PANTHER" id="PTHR33116:SF84">
    <property type="entry name" value="RNA-DIRECTED DNA POLYMERASE"/>
    <property type="match status" value="1"/>
</dbReference>
<evidence type="ECO:0000259" key="1">
    <source>
        <dbReference type="Pfam" id="PF13966"/>
    </source>
</evidence>
<keyword evidence="2" id="KW-0695">RNA-directed DNA polymerase</keyword>
<dbReference type="Proteomes" id="UP001151760">
    <property type="component" value="Unassembled WGS sequence"/>
</dbReference>
<keyword evidence="2" id="KW-0548">Nucleotidyltransferase</keyword>
<name>A0ABQ5IQ10_9ASTR</name>
<reference evidence="2" key="2">
    <citation type="submission" date="2022-01" db="EMBL/GenBank/DDBJ databases">
        <authorList>
            <person name="Yamashiro T."/>
            <person name="Shiraishi A."/>
            <person name="Satake H."/>
            <person name="Nakayama K."/>
        </authorList>
    </citation>
    <scope>NUCLEOTIDE SEQUENCE</scope>
</reference>
<dbReference type="EMBL" id="BQNB010021051">
    <property type="protein sequence ID" value="GJU02352.1"/>
    <property type="molecule type" value="Genomic_DNA"/>
</dbReference>
<dbReference type="PANTHER" id="PTHR33116">
    <property type="entry name" value="REVERSE TRANSCRIPTASE ZINC-BINDING DOMAIN-CONTAINING PROTEIN-RELATED-RELATED"/>
    <property type="match status" value="1"/>
</dbReference>
<evidence type="ECO:0000313" key="3">
    <source>
        <dbReference type="Proteomes" id="UP001151760"/>
    </source>
</evidence>
<dbReference type="Pfam" id="PF13966">
    <property type="entry name" value="zf-RVT"/>
    <property type="match status" value="1"/>
</dbReference>
<sequence>MTGIMERISKKRTKNEAKMTKPGTEWKNVNVIYDINKHLNGFLWCQGELTKGKSKVSWDNVCKPKEQGGLGIKDLKLWNEVLLVKQLWNVISKKNTLWVKWVNSENLKGKSIWEVNAKANSSVGWKEILKLRDKIRKHVIWKIRDGNSINAWYDNWNTGGPLCEIVTTREIYDAGLSIDTTVAELIVMGEGKWPEGWENAYHILNLYNLSRLQEGKKDDIFWVDKSGHERVFGTKYVWKDLCCSSPRVDWHKIVWFSKCIPRHSFIVSLAIQNRLNTQDRIAIWKPNDIIQCVFCKKCLDSIEHLFFSCNFSKEVWREMQKTLNVNMAFSWGNTVEELLVYYIWQERNKRIFKEDRRDEKTMVQIIKEAIRLKLAGLEVKDSRTIKEVEDRWSVQFQIRKNRSVR</sequence>